<dbReference type="RefSeq" id="WP_144261095.1">
    <property type="nucleotide sequence ID" value="NZ_QMDX01000002.1"/>
</dbReference>
<accession>A0A554NCZ7</accession>
<organism evidence="2 3">
    <name type="scientific">Haloglomus irregulare</name>
    <dbReference type="NCBI Taxonomy" id="2234134"/>
    <lineage>
        <taxon>Archaea</taxon>
        <taxon>Methanobacteriati</taxon>
        <taxon>Methanobacteriota</taxon>
        <taxon>Stenosarchaea group</taxon>
        <taxon>Halobacteria</taxon>
        <taxon>Halobacteriales</taxon>
        <taxon>Natronomonadaceae</taxon>
        <taxon>Haloglomus</taxon>
    </lineage>
</organism>
<feature type="transmembrane region" description="Helical" evidence="1">
    <location>
        <begin position="38"/>
        <end position="61"/>
    </location>
</feature>
<proteinExistence type="predicted"/>
<evidence type="ECO:0000256" key="1">
    <source>
        <dbReference type="SAM" id="Phobius"/>
    </source>
</evidence>
<gene>
    <name evidence="2" type="ORF">DP107_05235</name>
</gene>
<evidence type="ECO:0000313" key="2">
    <source>
        <dbReference type="EMBL" id="TSD15254.1"/>
    </source>
</evidence>
<keyword evidence="1" id="KW-0472">Membrane</keyword>
<dbReference type="Pfam" id="PF24284">
    <property type="entry name" value="DUF7472"/>
    <property type="match status" value="1"/>
</dbReference>
<dbReference type="InterPro" id="IPR055895">
    <property type="entry name" value="DUF7472"/>
</dbReference>
<feature type="transmembrane region" description="Helical" evidence="1">
    <location>
        <begin position="12"/>
        <end position="32"/>
    </location>
</feature>
<dbReference type="EMBL" id="QMDX01000002">
    <property type="protein sequence ID" value="TSD15254.1"/>
    <property type="molecule type" value="Genomic_DNA"/>
</dbReference>
<keyword evidence="1" id="KW-0812">Transmembrane</keyword>
<evidence type="ECO:0008006" key="4">
    <source>
        <dbReference type="Google" id="ProtNLM"/>
    </source>
</evidence>
<dbReference type="Proteomes" id="UP000319894">
    <property type="component" value="Unassembled WGS sequence"/>
</dbReference>
<evidence type="ECO:0000313" key="3">
    <source>
        <dbReference type="Proteomes" id="UP000319894"/>
    </source>
</evidence>
<dbReference type="InParanoid" id="A0A554NCZ7"/>
<reference evidence="2 3" key="1">
    <citation type="submission" date="2018-06" db="EMBL/GenBank/DDBJ databases">
        <title>Natronomonas sp. F16-60 a new haloarchaeon isolated from a solar saltern of Isla Cristina, Huelva, Spain.</title>
        <authorList>
            <person name="Duran-Viseras A."/>
            <person name="Sanchez-Porro C."/>
            <person name="Ventosa A."/>
        </authorList>
    </citation>
    <scope>NUCLEOTIDE SEQUENCE [LARGE SCALE GENOMIC DNA]</scope>
    <source>
        <strain evidence="2 3">F16-60</strain>
    </source>
</reference>
<comment type="caution">
    <text evidence="2">The sequence shown here is derived from an EMBL/GenBank/DDBJ whole genome shotgun (WGS) entry which is preliminary data.</text>
</comment>
<protein>
    <recommendedName>
        <fullName evidence="4">Transporter</fullName>
    </recommendedName>
</protein>
<sequence length="62" mass="6296">MAPDRETVTEIAVAVAAVVLFAAGIVAVGRMSGQTIDGITLVGAITGFILVMAVIGVTFAYR</sequence>
<keyword evidence="1" id="KW-1133">Transmembrane helix</keyword>
<name>A0A554NCZ7_9EURY</name>
<keyword evidence="3" id="KW-1185">Reference proteome</keyword>
<dbReference type="AlphaFoldDB" id="A0A554NCZ7"/>